<evidence type="ECO:0000313" key="1">
    <source>
        <dbReference type="EMBL" id="DAE06879.1"/>
    </source>
</evidence>
<protein>
    <submittedName>
        <fullName evidence="1">Uncharacterized protein</fullName>
    </submittedName>
</protein>
<name>A0A8S5PI32_9CAUD</name>
<reference evidence="1" key="1">
    <citation type="journal article" date="2021" name="Proc. Natl. Acad. Sci. U.S.A.">
        <title>A Catalog of Tens of Thousands of Viruses from Human Metagenomes Reveals Hidden Associations with Chronic Diseases.</title>
        <authorList>
            <person name="Tisza M.J."/>
            <person name="Buck C.B."/>
        </authorList>
    </citation>
    <scope>NUCLEOTIDE SEQUENCE</scope>
    <source>
        <strain evidence="1">CtL0q1</strain>
    </source>
</reference>
<organism evidence="1">
    <name type="scientific">Siphoviridae sp. ctL0q1</name>
    <dbReference type="NCBI Taxonomy" id="2825449"/>
    <lineage>
        <taxon>Viruses</taxon>
        <taxon>Duplodnaviria</taxon>
        <taxon>Heunggongvirae</taxon>
        <taxon>Uroviricota</taxon>
        <taxon>Caudoviricetes</taxon>
    </lineage>
</organism>
<sequence length="60" mass="6761">MKKWELEMQIENMRDVLADAVFAGNDADIAFYEACIADAERELANLDGLTDEECPLVYSC</sequence>
<accession>A0A8S5PI32</accession>
<dbReference type="EMBL" id="BK015443">
    <property type="protein sequence ID" value="DAE06879.1"/>
    <property type="molecule type" value="Genomic_DNA"/>
</dbReference>
<proteinExistence type="predicted"/>